<evidence type="ECO:0000313" key="2">
    <source>
        <dbReference type="Proteomes" id="UP000789901"/>
    </source>
</evidence>
<protein>
    <submittedName>
        <fullName evidence="1">43009_t:CDS:1</fullName>
    </submittedName>
</protein>
<dbReference type="EMBL" id="CAJVQB010071922">
    <property type="protein sequence ID" value="CAG8843296.1"/>
    <property type="molecule type" value="Genomic_DNA"/>
</dbReference>
<sequence>MGQGNNFYHNMIVGHYCYYYQKDFQCPKKKQLSRKQREAEYEKTGGIRPICHLCEINYYRCKSDTCQKCCKKARCNDIICLNCTERGINCKWLLFRTEEEYEKCKNVVSFCKAKFERTQQGQLHFHNYIQFNSRATINIVKAIFDDDEGISFPPEQLDEEGSGPFQFGKYRFLSGSSDETVDKINNIVLENYKKQKTIIDNNYSYKD</sequence>
<accession>A0ABN7WYK5</accession>
<dbReference type="Proteomes" id="UP000789901">
    <property type="component" value="Unassembled WGS sequence"/>
</dbReference>
<reference evidence="1 2" key="1">
    <citation type="submission" date="2021-06" db="EMBL/GenBank/DDBJ databases">
        <authorList>
            <person name="Kallberg Y."/>
            <person name="Tangrot J."/>
            <person name="Rosling A."/>
        </authorList>
    </citation>
    <scope>NUCLEOTIDE SEQUENCE [LARGE SCALE GENOMIC DNA]</scope>
    <source>
        <strain evidence="1 2">120-4 pot B 10/14</strain>
    </source>
</reference>
<evidence type="ECO:0000313" key="1">
    <source>
        <dbReference type="EMBL" id="CAG8843296.1"/>
    </source>
</evidence>
<feature type="non-terminal residue" evidence="1">
    <location>
        <position position="207"/>
    </location>
</feature>
<proteinExistence type="predicted"/>
<organism evidence="1 2">
    <name type="scientific">Gigaspora margarita</name>
    <dbReference type="NCBI Taxonomy" id="4874"/>
    <lineage>
        <taxon>Eukaryota</taxon>
        <taxon>Fungi</taxon>
        <taxon>Fungi incertae sedis</taxon>
        <taxon>Mucoromycota</taxon>
        <taxon>Glomeromycotina</taxon>
        <taxon>Glomeromycetes</taxon>
        <taxon>Diversisporales</taxon>
        <taxon>Gigasporaceae</taxon>
        <taxon>Gigaspora</taxon>
    </lineage>
</organism>
<keyword evidence="2" id="KW-1185">Reference proteome</keyword>
<gene>
    <name evidence="1" type="ORF">GMARGA_LOCUS36466</name>
</gene>
<comment type="caution">
    <text evidence="1">The sequence shown here is derived from an EMBL/GenBank/DDBJ whole genome shotgun (WGS) entry which is preliminary data.</text>
</comment>
<name>A0ABN7WYK5_GIGMA</name>